<keyword evidence="5" id="KW-0614">Plasmid</keyword>
<dbReference type="SUPFAM" id="SSF64288">
    <property type="entry name" value="Chorismate lyase-like"/>
    <property type="match status" value="1"/>
</dbReference>
<accession>A0A1Y0VS10</accession>
<dbReference type="InterPro" id="IPR028978">
    <property type="entry name" value="Chorismate_lyase_/UTRA_dom_sf"/>
</dbReference>
<sequence length="245" mass="27635">MSEPKYKVIENDLRTAIENGTYKEGDLIPKEMELVDQYAVSRPTVRQAIANLVNDGLLQKKRHIGTIVRTNKIGQEFTHVIESYDKEMQAKGLTTSTQVLTYQNQRATAEVAEKLGLHEGDQVYKLIRLRFAGQQPIVLVTSYLPYAVLPGFSSIDFNHTSLYTELNKAGKPVTHVHRKLEVISGDETTSALLNVPTGSPLFYFRTQGSCPDGEIVEYSQARYRGDSNYFIFDLDKSANDNELRL</sequence>
<evidence type="ECO:0000256" key="2">
    <source>
        <dbReference type="ARBA" id="ARBA00023125"/>
    </source>
</evidence>
<dbReference type="GO" id="GO:0045892">
    <property type="term" value="P:negative regulation of DNA-templated transcription"/>
    <property type="evidence" value="ECO:0007669"/>
    <property type="project" value="TreeGrafter"/>
</dbReference>
<dbReference type="AlphaFoldDB" id="A0A1Y0VS10"/>
<proteinExistence type="predicted"/>
<dbReference type="InterPro" id="IPR036390">
    <property type="entry name" value="WH_DNA-bd_sf"/>
</dbReference>
<dbReference type="SUPFAM" id="SSF46785">
    <property type="entry name" value="Winged helix' DNA-binding domain"/>
    <property type="match status" value="1"/>
</dbReference>
<dbReference type="Pfam" id="PF00392">
    <property type="entry name" value="GntR"/>
    <property type="match status" value="1"/>
</dbReference>
<dbReference type="InterPro" id="IPR036388">
    <property type="entry name" value="WH-like_DNA-bd_sf"/>
</dbReference>
<name>A0A1Y0VS10_PEDPE</name>
<evidence type="ECO:0000313" key="6">
    <source>
        <dbReference type="Proteomes" id="UP000196118"/>
    </source>
</evidence>
<dbReference type="EMBL" id="CP021471">
    <property type="protein sequence ID" value="ARW18649.1"/>
    <property type="molecule type" value="Genomic_DNA"/>
</dbReference>
<dbReference type="SMART" id="SM00866">
    <property type="entry name" value="UTRA"/>
    <property type="match status" value="1"/>
</dbReference>
<feature type="domain" description="HTH gntR-type" evidence="4">
    <location>
        <begin position="3"/>
        <end position="71"/>
    </location>
</feature>
<dbReference type="GO" id="GO:0003677">
    <property type="term" value="F:DNA binding"/>
    <property type="evidence" value="ECO:0007669"/>
    <property type="project" value="UniProtKB-KW"/>
</dbReference>
<dbReference type="InterPro" id="IPR000524">
    <property type="entry name" value="Tscrpt_reg_HTH_GntR"/>
</dbReference>
<reference evidence="5 6" key="1">
    <citation type="submission" date="2017-05" db="EMBL/GenBank/DDBJ databases">
        <title>Genome sequence of Pediococcus pentosaceus strain SRCM100892.</title>
        <authorList>
            <person name="Cho S.H."/>
        </authorList>
    </citation>
    <scope>NUCLEOTIDE SEQUENCE [LARGE SCALE GENOMIC DNA]</scope>
    <source>
        <strain evidence="5 6">SRCM100892</strain>
        <plasmid evidence="6">Plasmid ppc892-1</plasmid>
    </source>
</reference>
<dbReference type="InterPro" id="IPR050679">
    <property type="entry name" value="Bact_HTH_transcr_reg"/>
</dbReference>
<evidence type="ECO:0000259" key="4">
    <source>
        <dbReference type="PROSITE" id="PS50949"/>
    </source>
</evidence>
<geneLocation type="plasmid" evidence="6">
    <name>ppc892-1</name>
</geneLocation>
<evidence type="ECO:0000256" key="3">
    <source>
        <dbReference type="ARBA" id="ARBA00023163"/>
    </source>
</evidence>
<dbReference type="Gene3D" id="1.10.10.10">
    <property type="entry name" value="Winged helix-like DNA-binding domain superfamily/Winged helix DNA-binding domain"/>
    <property type="match status" value="1"/>
</dbReference>
<protein>
    <submittedName>
        <fullName evidence="5">Histidine utilization repressor</fullName>
    </submittedName>
</protein>
<keyword evidence="3" id="KW-0804">Transcription</keyword>
<keyword evidence="2" id="KW-0238">DNA-binding</keyword>
<keyword evidence="1" id="KW-0805">Transcription regulation</keyword>
<dbReference type="SMART" id="SM00345">
    <property type="entry name" value="HTH_GNTR"/>
    <property type="match status" value="1"/>
</dbReference>
<dbReference type="PANTHER" id="PTHR44846:SF1">
    <property type="entry name" value="MANNOSYL-D-GLYCERATE TRANSPORT_METABOLISM SYSTEM REPRESSOR MNGR-RELATED"/>
    <property type="match status" value="1"/>
</dbReference>
<dbReference type="Proteomes" id="UP000196118">
    <property type="component" value="Plasmid pPC892-1"/>
</dbReference>
<dbReference type="PROSITE" id="PS50949">
    <property type="entry name" value="HTH_GNTR"/>
    <property type="match status" value="1"/>
</dbReference>
<dbReference type="Pfam" id="PF07702">
    <property type="entry name" value="UTRA"/>
    <property type="match status" value="1"/>
</dbReference>
<dbReference type="PRINTS" id="PR00035">
    <property type="entry name" value="HTHGNTR"/>
</dbReference>
<dbReference type="CDD" id="cd07377">
    <property type="entry name" value="WHTH_GntR"/>
    <property type="match status" value="1"/>
</dbReference>
<gene>
    <name evidence="5" type="ORF">S100892_00043</name>
</gene>
<evidence type="ECO:0000256" key="1">
    <source>
        <dbReference type="ARBA" id="ARBA00023015"/>
    </source>
</evidence>
<organism evidence="5 6">
    <name type="scientific">Pediococcus pentosaceus</name>
    <dbReference type="NCBI Taxonomy" id="1255"/>
    <lineage>
        <taxon>Bacteria</taxon>
        <taxon>Bacillati</taxon>
        <taxon>Bacillota</taxon>
        <taxon>Bacilli</taxon>
        <taxon>Lactobacillales</taxon>
        <taxon>Lactobacillaceae</taxon>
        <taxon>Pediococcus</taxon>
    </lineage>
</organism>
<dbReference type="PANTHER" id="PTHR44846">
    <property type="entry name" value="MANNOSYL-D-GLYCERATE TRANSPORT/METABOLISM SYSTEM REPRESSOR MNGR-RELATED"/>
    <property type="match status" value="1"/>
</dbReference>
<evidence type="ECO:0000313" key="5">
    <source>
        <dbReference type="EMBL" id="ARW18649.1"/>
    </source>
</evidence>
<dbReference type="InterPro" id="IPR011663">
    <property type="entry name" value="UTRA"/>
</dbReference>
<dbReference type="GO" id="GO:0003700">
    <property type="term" value="F:DNA-binding transcription factor activity"/>
    <property type="evidence" value="ECO:0007669"/>
    <property type="project" value="InterPro"/>
</dbReference>
<dbReference type="Gene3D" id="3.40.1410.10">
    <property type="entry name" value="Chorismate lyase-like"/>
    <property type="match status" value="1"/>
</dbReference>